<dbReference type="AlphaFoldDB" id="A0A9P7A5Q5"/>
<accession>A0A9P7A5Q5</accession>
<keyword evidence="1" id="KW-1133">Transmembrane helix</keyword>
<feature type="transmembrane region" description="Helical" evidence="1">
    <location>
        <begin position="97"/>
        <end position="123"/>
    </location>
</feature>
<dbReference type="Proteomes" id="UP000714275">
    <property type="component" value="Unassembled WGS sequence"/>
</dbReference>
<keyword evidence="1" id="KW-0812">Transmembrane</keyword>
<evidence type="ECO:0000313" key="2">
    <source>
        <dbReference type="EMBL" id="KAG1782980.1"/>
    </source>
</evidence>
<sequence length="199" mass="21832">MDIGHSMCLSLPFAMAQRRRSSLHFYGKIVYHPNLLSMAIGRGGERQGIIRSPRLAINWGDLPPLSIHNLDSDTSNHLHHVDAAGALRHSKSYQAHFVSVLPTASFFLGFDCAVPLIGIVYYLSNPKQHRCLRQTATHASPCPMGSAHRQVRLSLFPVKRSPTVTLKLSGGTPWALCAYWQQGAGNVGTCTRCADANKC</sequence>
<evidence type="ECO:0000256" key="1">
    <source>
        <dbReference type="SAM" id="Phobius"/>
    </source>
</evidence>
<name>A0A9P7A5Q5_9AGAM</name>
<keyword evidence="3" id="KW-1185">Reference proteome</keyword>
<protein>
    <submittedName>
        <fullName evidence="2">Uncharacterized protein</fullName>
    </submittedName>
</protein>
<dbReference type="EMBL" id="JABBWD010000002">
    <property type="protein sequence ID" value="KAG1782980.1"/>
    <property type="molecule type" value="Genomic_DNA"/>
</dbReference>
<gene>
    <name evidence="2" type="ORF">EV702DRAFT_235458</name>
</gene>
<proteinExistence type="predicted"/>
<comment type="caution">
    <text evidence="2">The sequence shown here is derived from an EMBL/GenBank/DDBJ whole genome shotgun (WGS) entry which is preliminary data.</text>
</comment>
<reference evidence="2" key="1">
    <citation type="journal article" date="2020" name="New Phytol.">
        <title>Comparative genomics reveals dynamic genome evolution in host specialist ectomycorrhizal fungi.</title>
        <authorList>
            <person name="Lofgren L.A."/>
            <person name="Nguyen N.H."/>
            <person name="Vilgalys R."/>
            <person name="Ruytinx J."/>
            <person name="Liao H.L."/>
            <person name="Branco S."/>
            <person name="Kuo A."/>
            <person name="LaButti K."/>
            <person name="Lipzen A."/>
            <person name="Andreopoulos W."/>
            <person name="Pangilinan J."/>
            <person name="Riley R."/>
            <person name="Hundley H."/>
            <person name="Na H."/>
            <person name="Barry K."/>
            <person name="Grigoriev I.V."/>
            <person name="Stajich J.E."/>
            <person name="Kennedy P.G."/>
        </authorList>
    </citation>
    <scope>NUCLEOTIDE SEQUENCE</scope>
    <source>
        <strain evidence="2">DOB743</strain>
    </source>
</reference>
<evidence type="ECO:0000313" key="3">
    <source>
        <dbReference type="Proteomes" id="UP000714275"/>
    </source>
</evidence>
<organism evidence="2 3">
    <name type="scientific">Suillus placidus</name>
    <dbReference type="NCBI Taxonomy" id="48579"/>
    <lineage>
        <taxon>Eukaryota</taxon>
        <taxon>Fungi</taxon>
        <taxon>Dikarya</taxon>
        <taxon>Basidiomycota</taxon>
        <taxon>Agaricomycotina</taxon>
        <taxon>Agaricomycetes</taxon>
        <taxon>Agaricomycetidae</taxon>
        <taxon>Boletales</taxon>
        <taxon>Suillineae</taxon>
        <taxon>Suillaceae</taxon>
        <taxon>Suillus</taxon>
    </lineage>
</organism>
<keyword evidence="1" id="KW-0472">Membrane</keyword>